<keyword evidence="1" id="KW-1133">Transmembrane helix</keyword>
<dbReference type="InterPro" id="IPR036596">
    <property type="entry name" value="Cyt-C_aa3_sf"/>
</dbReference>
<keyword evidence="4" id="KW-1185">Reference proteome</keyword>
<dbReference type="Gene3D" id="1.20.5.160">
    <property type="entry name" value="Bacterial aa3 type cytochrome c oxidase subunit IV"/>
    <property type="match status" value="1"/>
</dbReference>
<feature type="domain" description="Cytochrome c oxidase subunit IV bacterial aa3 type" evidence="2">
    <location>
        <begin position="9"/>
        <end position="47"/>
    </location>
</feature>
<dbReference type="SUPFAM" id="SSF81469">
    <property type="entry name" value="Bacterial aa3 type cytochrome c oxidase subunit IV"/>
    <property type="match status" value="1"/>
</dbReference>
<organism evidence="3 4">
    <name type="scientific">Pseudogemmobacter faecipullorum</name>
    <dbReference type="NCBI Taxonomy" id="2755041"/>
    <lineage>
        <taxon>Bacteria</taxon>
        <taxon>Pseudomonadati</taxon>
        <taxon>Pseudomonadota</taxon>
        <taxon>Alphaproteobacteria</taxon>
        <taxon>Rhodobacterales</taxon>
        <taxon>Paracoccaceae</taxon>
        <taxon>Pseudogemmobacter</taxon>
    </lineage>
</organism>
<evidence type="ECO:0000259" key="2">
    <source>
        <dbReference type="Pfam" id="PF07835"/>
    </source>
</evidence>
<evidence type="ECO:0000313" key="3">
    <source>
        <dbReference type="EMBL" id="MCB5408912.1"/>
    </source>
</evidence>
<keyword evidence="1" id="KW-0472">Membrane</keyword>
<dbReference type="InterPro" id="IPR012422">
    <property type="entry name" value="Cyt_c_oxidase_su4_bac-aa3"/>
</dbReference>
<evidence type="ECO:0000313" key="4">
    <source>
        <dbReference type="Proteomes" id="UP001198571"/>
    </source>
</evidence>
<dbReference type="EMBL" id="JACDXX010000002">
    <property type="protein sequence ID" value="MCB5408912.1"/>
    <property type="molecule type" value="Genomic_DNA"/>
</dbReference>
<reference evidence="3 4" key="1">
    <citation type="submission" date="2020-07" db="EMBL/GenBank/DDBJ databases">
        <title>Pseudogemmobacter sp. nov., isolated from poultry manure in Taiwan.</title>
        <authorList>
            <person name="Lin S.-Y."/>
            <person name="Tang Y.-S."/>
            <person name="Young C.-C."/>
        </authorList>
    </citation>
    <scope>NUCLEOTIDE SEQUENCE [LARGE SCALE GENOMIC DNA]</scope>
    <source>
        <strain evidence="3 4">CC-YST710</strain>
    </source>
</reference>
<accession>A0ABS8CHQ0</accession>
<comment type="caution">
    <text evidence="3">The sequence shown here is derived from an EMBL/GenBank/DDBJ whole genome shotgun (WGS) entry which is preliminary data.</text>
</comment>
<feature type="transmembrane region" description="Helical" evidence="1">
    <location>
        <begin position="29"/>
        <end position="47"/>
    </location>
</feature>
<proteinExistence type="predicted"/>
<sequence length="49" mass="5674">MAQHDHSEHQHGSMDIREHEKTFAGFIKFANWTIVLIVLVLIFLAIART</sequence>
<dbReference type="Pfam" id="PF07835">
    <property type="entry name" value="COX4_pro_2"/>
    <property type="match status" value="1"/>
</dbReference>
<keyword evidence="1" id="KW-0812">Transmembrane</keyword>
<dbReference type="RefSeq" id="WP_226933810.1">
    <property type="nucleotide sequence ID" value="NZ_JACDXX010000002.1"/>
</dbReference>
<name>A0ABS8CHQ0_9RHOB</name>
<gene>
    <name evidence="3" type="ORF">H0485_02660</name>
</gene>
<dbReference type="Proteomes" id="UP001198571">
    <property type="component" value="Unassembled WGS sequence"/>
</dbReference>
<protein>
    <submittedName>
        <fullName evidence="3">Aa3-type cytochrome c oxidase subunit IV</fullName>
    </submittedName>
</protein>
<evidence type="ECO:0000256" key="1">
    <source>
        <dbReference type="SAM" id="Phobius"/>
    </source>
</evidence>